<proteinExistence type="predicted"/>
<evidence type="ECO:0000256" key="1">
    <source>
        <dbReference type="SAM" id="SignalP"/>
    </source>
</evidence>
<feature type="signal peptide" evidence="1">
    <location>
        <begin position="1"/>
        <end position="22"/>
    </location>
</feature>
<evidence type="ECO:0000313" key="2">
    <source>
        <dbReference type="EMBL" id="PIB23095.1"/>
    </source>
</evidence>
<comment type="caution">
    <text evidence="2">The sequence shown here is derived from an EMBL/GenBank/DDBJ whole genome shotgun (WGS) entry which is preliminary data.</text>
</comment>
<sequence>MFQPRIIFASTFALTSAMGAMAMSEEQATKILEEYFDIFKSTPLVLSVGNKDDASGHSQWDNIVLKTEDGDGEITIPWMRVEKKLLGGHVLTIAPEMTMAFDVSTFPDADKFPKMELVMTHEGLQTQVKGNEGARSFESSFENIAIKSVGDSGFNMDMVMRNGTSTTNLIAGDAPRSNGDFSFGEIDITYGFKIEDQTTQASSNTKNVSGDFDIPVFGDFTGENPLAGFDASETFSLTYKTDAIVSSSSATSPMGPVNVEVRADNSNTAFTLSDHIANMTSDGTNISYKFDGMSLGMPPMDAVIGDMVSVIQIPIENLDGAKPAKLKLALNQLTLSDNVWGMFDPSAKLPRDPITLDIDAQGDMRWTKKIADIAADPANPEPPVQMENVQVNALNLNAAGAQLATTGALLFHNAQFPPQVEGSMNVDLKGAQGLLKKLTEIGLVPAQNAMMIQGMSAMFFRPGGGDDHLTSEIKLSKDGGITANGMPIK</sequence>
<dbReference type="OrthoDB" id="7791409at2"/>
<organism evidence="2 3">
    <name type="scientific">Paramylibacter kogurei</name>
    <dbReference type="NCBI Taxonomy" id="1889778"/>
    <lineage>
        <taxon>Bacteria</taxon>
        <taxon>Pseudomonadati</taxon>
        <taxon>Pseudomonadota</taxon>
        <taxon>Alphaproteobacteria</taxon>
        <taxon>Rhodobacterales</taxon>
        <taxon>Paracoccaceae</taxon>
        <taxon>Paramylibacter</taxon>
    </lineage>
</organism>
<evidence type="ECO:0000313" key="3">
    <source>
        <dbReference type="Proteomes" id="UP000231516"/>
    </source>
</evidence>
<name>A0A2G5K0Z2_9RHOB</name>
<reference evidence="2 3" key="1">
    <citation type="submission" date="2016-08" db="EMBL/GenBank/DDBJ databases">
        <title>Draft genome of Amylibacter sp. strain 4G11.</title>
        <authorList>
            <person name="Wong S.-K."/>
            <person name="Hamasaki K."/>
            <person name="Yoshizawa S."/>
        </authorList>
    </citation>
    <scope>NUCLEOTIDE SEQUENCE [LARGE SCALE GENOMIC DNA]</scope>
    <source>
        <strain evidence="2 3">4G11</strain>
    </source>
</reference>
<gene>
    <name evidence="2" type="ORF">BFP76_08700</name>
</gene>
<keyword evidence="3" id="KW-1185">Reference proteome</keyword>
<keyword evidence="1" id="KW-0732">Signal</keyword>
<dbReference type="RefSeq" id="WP_099594377.1">
    <property type="nucleotide sequence ID" value="NZ_MDGM01000014.1"/>
</dbReference>
<accession>A0A2G5K0Z2</accession>
<evidence type="ECO:0008006" key="4">
    <source>
        <dbReference type="Google" id="ProtNLM"/>
    </source>
</evidence>
<protein>
    <recommendedName>
        <fullName evidence="4">DUF2125 domain-containing protein</fullName>
    </recommendedName>
</protein>
<dbReference type="Proteomes" id="UP000231516">
    <property type="component" value="Unassembled WGS sequence"/>
</dbReference>
<dbReference type="AlphaFoldDB" id="A0A2G5K0Z2"/>
<dbReference type="EMBL" id="MDGM01000014">
    <property type="protein sequence ID" value="PIB23095.1"/>
    <property type="molecule type" value="Genomic_DNA"/>
</dbReference>
<feature type="chain" id="PRO_5013640071" description="DUF2125 domain-containing protein" evidence="1">
    <location>
        <begin position="23"/>
        <end position="489"/>
    </location>
</feature>